<dbReference type="Proteomes" id="UP000321571">
    <property type="component" value="Unassembled WGS sequence"/>
</dbReference>
<keyword evidence="6 7" id="KW-0472">Membrane</keyword>
<feature type="transmembrane region" description="Helical" evidence="7">
    <location>
        <begin position="274"/>
        <end position="295"/>
    </location>
</feature>
<organism evidence="9 10">
    <name type="scientific">Aeromicrobium terrae</name>
    <dbReference type="NCBI Taxonomy" id="2498846"/>
    <lineage>
        <taxon>Bacteria</taxon>
        <taxon>Bacillati</taxon>
        <taxon>Actinomycetota</taxon>
        <taxon>Actinomycetes</taxon>
        <taxon>Propionibacteriales</taxon>
        <taxon>Nocardioidaceae</taxon>
        <taxon>Aeromicrobium</taxon>
    </lineage>
</organism>
<name>A0A5C8NPH2_9ACTN</name>
<evidence type="ECO:0000313" key="9">
    <source>
        <dbReference type="EMBL" id="TXL62343.1"/>
    </source>
</evidence>
<feature type="transmembrane region" description="Helical" evidence="7">
    <location>
        <begin position="511"/>
        <end position="529"/>
    </location>
</feature>
<dbReference type="Pfam" id="PF03176">
    <property type="entry name" value="MMPL"/>
    <property type="match status" value="2"/>
</dbReference>
<evidence type="ECO:0000256" key="4">
    <source>
        <dbReference type="ARBA" id="ARBA00022692"/>
    </source>
</evidence>
<dbReference type="AlphaFoldDB" id="A0A5C8NPH2"/>
<protein>
    <submittedName>
        <fullName evidence="9">MMPL family transporter</fullName>
    </submittedName>
</protein>
<comment type="subcellular location">
    <subcellularLocation>
        <location evidence="1">Cell membrane</location>
        <topology evidence="1">Multi-pass membrane protein</topology>
    </subcellularLocation>
</comment>
<keyword evidence="3" id="KW-1003">Cell membrane</keyword>
<proteinExistence type="inferred from homology"/>
<comment type="similarity">
    <text evidence="2">Belongs to the resistance-nodulation-cell division (RND) (TC 2.A.6) family. MmpL subfamily.</text>
</comment>
<comment type="caution">
    <text evidence="9">The sequence shown here is derived from an EMBL/GenBank/DDBJ whole genome shotgun (WGS) entry which is preliminary data.</text>
</comment>
<feature type="transmembrane region" description="Helical" evidence="7">
    <location>
        <begin position="627"/>
        <end position="649"/>
    </location>
</feature>
<gene>
    <name evidence="9" type="ORF">FHP06_06525</name>
</gene>
<dbReference type="RefSeq" id="WP_147684939.1">
    <property type="nucleotide sequence ID" value="NZ_VDUX01000002.1"/>
</dbReference>
<evidence type="ECO:0000256" key="3">
    <source>
        <dbReference type="ARBA" id="ARBA00022475"/>
    </source>
</evidence>
<keyword evidence="5 7" id="KW-1133">Transmembrane helix</keyword>
<evidence type="ECO:0000256" key="6">
    <source>
        <dbReference type="ARBA" id="ARBA00023136"/>
    </source>
</evidence>
<feature type="transmembrane region" description="Helical" evidence="7">
    <location>
        <begin position="359"/>
        <end position="383"/>
    </location>
</feature>
<dbReference type="OrthoDB" id="7051771at2"/>
<evidence type="ECO:0000256" key="5">
    <source>
        <dbReference type="ARBA" id="ARBA00022989"/>
    </source>
</evidence>
<dbReference type="Gene3D" id="1.20.1640.10">
    <property type="entry name" value="Multidrug efflux transporter AcrB transmembrane domain"/>
    <property type="match status" value="2"/>
</dbReference>
<feature type="transmembrane region" description="Helical" evidence="7">
    <location>
        <begin position="222"/>
        <end position="246"/>
    </location>
</feature>
<feature type="transmembrane region" description="Helical" evidence="7">
    <location>
        <begin position="655"/>
        <end position="680"/>
    </location>
</feature>
<evidence type="ECO:0000256" key="1">
    <source>
        <dbReference type="ARBA" id="ARBA00004651"/>
    </source>
</evidence>
<keyword evidence="4 7" id="KW-0812">Transmembrane</keyword>
<feature type="transmembrane region" description="Helical" evidence="7">
    <location>
        <begin position="196"/>
        <end position="216"/>
    </location>
</feature>
<dbReference type="GO" id="GO:0005886">
    <property type="term" value="C:plasma membrane"/>
    <property type="evidence" value="ECO:0007669"/>
    <property type="project" value="UniProtKB-SubCell"/>
</dbReference>
<dbReference type="SUPFAM" id="SSF82866">
    <property type="entry name" value="Multidrug efflux transporter AcrB transmembrane domain"/>
    <property type="match status" value="2"/>
</dbReference>
<evidence type="ECO:0000256" key="2">
    <source>
        <dbReference type="ARBA" id="ARBA00010157"/>
    </source>
</evidence>
<evidence type="ECO:0000259" key="8">
    <source>
        <dbReference type="Pfam" id="PF03176"/>
    </source>
</evidence>
<dbReference type="EMBL" id="VDUX01000002">
    <property type="protein sequence ID" value="TXL62343.1"/>
    <property type="molecule type" value="Genomic_DNA"/>
</dbReference>
<dbReference type="InterPro" id="IPR050545">
    <property type="entry name" value="Mycobact_MmpL"/>
</dbReference>
<evidence type="ECO:0000313" key="10">
    <source>
        <dbReference type="Proteomes" id="UP000321571"/>
    </source>
</evidence>
<evidence type="ECO:0000256" key="7">
    <source>
        <dbReference type="SAM" id="Phobius"/>
    </source>
</evidence>
<feature type="domain" description="Membrane transport protein MMPL" evidence="8">
    <location>
        <begin position="45"/>
        <end position="365"/>
    </location>
</feature>
<feature type="transmembrane region" description="Helical" evidence="7">
    <location>
        <begin position="541"/>
        <end position="560"/>
    </location>
</feature>
<feature type="transmembrane region" description="Helical" evidence="7">
    <location>
        <begin position="170"/>
        <end position="189"/>
    </location>
</feature>
<keyword evidence="10" id="KW-1185">Reference proteome</keyword>
<feature type="transmembrane region" description="Helical" evidence="7">
    <location>
        <begin position="580"/>
        <end position="600"/>
    </location>
</feature>
<sequence length="711" mass="74905">MFDALSRLATSRPGRVLAVTGFFFVVAAALGGPVAGLLNSDNDSFSDTGAPSATAMRQIEDASGAAATPAILVVVDRSDEQAMREVPQILGDDPTVARVIGGPDAATGGGPAFVSTNGEKTYFGALYKADADSDTTTEHLRDELDDVDGVVVGGFGPAFQQVNHQVESDLVTAEIIAFPLLFVFSLLVFRSAVSALLPLLVGGLTIVSSLLVVRGINEVLDVSIFALNLITGLGLGLSIDYSLFLVSRFREELDRVGPGADAVRRTIMTAGRTVLYSAITVAGAGLALLVFPLRFLYSMGIGVTVVSLVAAAVSLIVLPALFSVLGTRVNALSLKRWQRALHAEARAEKSGFWYRMSTFVMRFPVGIALVGTTLLLVLGAPFLGIKFTGVDASVLPDGAEAKTADTILRTEFKDADVSPFIISVKAPASDSAEMATYADELSKLDGVATVREPRSLDANTWQVDVLPAKPPLDEKTLDLVDTVRDVKAPGPASVGGQSAEQVDQVASIMDGIPAGIAILAVLTFITLFLMTGSIVLPLKALVMNVLTISATFGILVLIFQDGRFQGFLDYTSQGALESTQPVFLFAVVFGLSTDYAVFLLTRIKEARDAGAGERESVALGIQRTGRIVTAAALLFAIALGAFATSQIIFIKELGIGTAVAVLIDATIVRALLVPSLMALLGRANWWAPAPLRRLHQRIGLSEGEPEPALTR</sequence>
<dbReference type="PANTHER" id="PTHR33406">
    <property type="entry name" value="MEMBRANE PROTEIN MJ1562-RELATED"/>
    <property type="match status" value="1"/>
</dbReference>
<feature type="transmembrane region" description="Helical" evidence="7">
    <location>
        <begin position="301"/>
        <end position="326"/>
    </location>
</feature>
<accession>A0A5C8NPH2</accession>
<feature type="domain" description="Membrane transport protein MMPL" evidence="8">
    <location>
        <begin position="394"/>
        <end position="695"/>
    </location>
</feature>
<dbReference type="InterPro" id="IPR004869">
    <property type="entry name" value="MMPL_dom"/>
</dbReference>
<reference evidence="9 10" key="1">
    <citation type="submission" date="2019-06" db="EMBL/GenBank/DDBJ databases">
        <title>Aeromicrobium sp. nov., isolated from a maize field.</title>
        <authorList>
            <person name="Lin S.-Y."/>
            <person name="Tsai C.-F."/>
            <person name="Young C.-C."/>
        </authorList>
    </citation>
    <scope>NUCLEOTIDE SEQUENCE [LARGE SCALE GENOMIC DNA]</scope>
    <source>
        <strain evidence="9 10">CC-CFT486</strain>
    </source>
</reference>
<dbReference type="PANTHER" id="PTHR33406:SF11">
    <property type="entry name" value="MEMBRANE PROTEIN SCO6666-RELATED"/>
    <property type="match status" value="1"/>
</dbReference>